<dbReference type="InterPro" id="IPR018721">
    <property type="entry name" value="DUF2252"/>
</dbReference>
<dbReference type="Pfam" id="PF10009">
    <property type="entry name" value="DUF2252"/>
    <property type="match status" value="1"/>
</dbReference>
<feature type="compositionally biased region" description="Basic and acidic residues" evidence="1">
    <location>
        <begin position="32"/>
        <end position="41"/>
    </location>
</feature>
<feature type="compositionally biased region" description="Basic and acidic residues" evidence="1">
    <location>
        <begin position="9"/>
        <end position="24"/>
    </location>
</feature>
<dbReference type="EMBL" id="CP038267">
    <property type="protein sequence ID" value="QBR91597.1"/>
    <property type="molecule type" value="Genomic_DNA"/>
</dbReference>
<dbReference type="Proteomes" id="UP000294894">
    <property type="component" value="Chromosome"/>
</dbReference>
<dbReference type="OrthoDB" id="1491115at2"/>
<reference evidence="2 3" key="1">
    <citation type="submission" date="2019-03" db="EMBL/GenBank/DDBJ databases">
        <title>Three New Species of Nocardioides, Nocardioides euryhalodurans sp. nov., Nocardioides seonyuensis sp. nov. and Nocardioides eburneoflavus sp. nov., Iolated from Soil.</title>
        <authorList>
            <person name="Roh S.G."/>
            <person name="Lee C."/>
            <person name="Kim M.-K."/>
            <person name="Kim S.B."/>
        </authorList>
    </citation>
    <scope>NUCLEOTIDE SEQUENCE [LARGE SCALE GENOMIC DNA]</scope>
    <source>
        <strain evidence="2 3">MMS17-SY117</strain>
    </source>
</reference>
<feature type="region of interest" description="Disordered" evidence="1">
    <location>
        <begin position="1"/>
        <end position="41"/>
    </location>
</feature>
<dbReference type="RefSeq" id="WP_135074370.1">
    <property type="nucleotide sequence ID" value="NZ_CP038267.1"/>
</dbReference>
<organism evidence="2 3">
    <name type="scientific">Nocardioides euryhalodurans</name>
    <dbReference type="NCBI Taxonomy" id="2518370"/>
    <lineage>
        <taxon>Bacteria</taxon>
        <taxon>Bacillati</taxon>
        <taxon>Actinomycetota</taxon>
        <taxon>Actinomycetes</taxon>
        <taxon>Propionibacteriales</taxon>
        <taxon>Nocardioidaceae</taxon>
        <taxon>Nocardioides</taxon>
    </lineage>
</organism>
<proteinExistence type="predicted"/>
<dbReference type="PANTHER" id="PTHR39441">
    <property type="entry name" value="DUF2252 DOMAIN-CONTAINING PROTEIN"/>
    <property type="match status" value="1"/>
</dbReference>
<protein>
    <submittedName>
        <fullName evidence="2">DUF2252 domain-containing protein</fullName>
    </submittedName>
</protein>
<accession>A0A4P7GIQ8</accession>
<dbReference type="PANTHER" id="PTHR39441:SF1">
    <property type="entry name" value="DUF2252 DOMAIN-CONTAINING PROTEIN"/>
    <property type="match status" value="1"/>
</dbReference>
<evidence type="ECO:0000313" key="3">
    <source>
        <dbReference type="Proteomes" id="UP000294894"/>
    </source>
</evidence>
<evidence type="ECO:0000313" key="2">
    <source>
        <dbReference type="EMBL" id="QBR91597.1"/>
    </source>
</evidence>
<keyword evidence="3" id="KW-1185">Reference proteome</keyword>
<gene>
    <name evidence="2" type="ORF">EXE57_04440</name>
</gene>
<sequence length="471" mass="52067">MTPSVTHEPPTREQRKARGREARSRVPRSVHRGWEQAGERPDPVELLEGQALSRVPELVPLRYARMLASPFTFFRGAALLMASDLAATPRSGLTVQLCGDAHLSNFGTFAAPDRRLVFSLNDFDETLPGPFEWDVKRLVASFAVAGRDRGFDVTQRQGINLAVVRSYRESIRELATMRRLDVWYARLDVEEIEAQAEGQLDPAELKRFRKNVRKARGKDSLKAYGKLVRTVDGRPQLIRDPPMIVPLEELLPDVEADRVAGALRDLFRSYRRSLGGDHRHLIEGFRYAGAARKVVGVGSVGTRAWIVLMLGDDDADPLLLQAKEAQPSVLESFLGASRFANHGQRVVEGQRLMQSASDVLLGWVRSGGVDGVGRDFYVRQLWDGKGSAIIEAMTPSTMASYARLCGWTLARAHARSGDAVAVASYLGSGDRFDRSLATFAEAYADQNERDHAALREAAASGRVAVFEDQPS</sequence>
<dbReference type="AlphaFoldDB" id="A0A4P7GIQ8"/>
<dbReference type="KEGG" id="noy:EXE57_04440"/>
<name>A0A4P7GIQ8_9ACTN</name>
<evidence type="ECO:0000256" key="1">
    <source>
        <dbReference type="SAM" id="MobiDB-lite"/>
    </source>
</evidence>